<feature type="transmembrane region" description="Helical" evidence="1">
    <location>
        <begin position="70"/>
        <end position="88"/>
    </location>
</feature>
<name>A0A0D2GLW3_9BACT</name>
<dbReference type="InParanoid" id="A0A0D2GLW3"/>
<evidence type="ECO:0000313" key="3">
    <source>
        <dbReference type="Proteomes" id="UP000032233"/>
    </source>
</evidence>
<proteinExistence type="predicted"/>
<evidence type="ECO:0000313" key="2">
    <source>
        <dbReference type="EMBL" id="KIX15692.1"/>
    </source>
</evidence>
<evidence type="ECO:0000256" key="1">
    <source>
        <dbReference type="SAM" id="Phobius"/>
    </source>
</evidence>
<keyword evidence="1" id="KW-1133">Transmembrane helix</keyword>
<accession>A0A0D2GLW3</accession>
<dbReference type="AlphaFoldDB" id="A0A0D2GLW3"/>
<organism evidence="2 3">
    <name type="scientific">Dethiosulfatarculus sandiegensis</name>
    <dbReference type="NCBI Taxonomy" id="1429043"/>
    <lineage>
        <taxon>Bacteria</taxon>
        <taxon>Pseudomonadati</taxon>
        <taxon>Thermodesulfobacteriota</taxon>
        <taxon>Desulfarculia</taxon>
        <taxon>Desulfarculales</taxon>
        <taxon>Desulfarculaceae</taxon>
        <taxon>Dethiosulfatarculus</taxon>
    </lineage>
</organism>
<dbReference type="EMBL" id="AZAC01000002">
    <property type="protein sequence ID" value="KIX15692.1"/>
    <property type="molecule type" value="Genomic_DNA"/>
</dbReference>
<sequence>MKMASEVRFVDCPNSVSQKSALLLFIVNLSRLHKILIYFGLTEFFELSPRKKRPSGSCSCRRFTGYRKTVIGPVCLALSISLLLALCFSNSVWAKQGFIINPVEKTEQLRLLSADAWPHLENSEQGNLLKISYLRGVIDALQYARVAPKTTEKSLEKLKGLTLQQLAHKLDNFYSENPMKKDIPPAAVIVLYLTGKTRSDAANLPQ</sequence>
<reference evidence="2 3" key="1">
    <citation type="submission" date="2013-11" db="EMBL/GenBank/DDBJ databases">
        <title>Metagenomic analysis of a methanogenic consortium involved in long chain n-alkane degradation.</title>
        <authorList>
            <person name="Davidova I.A."/>
            <person name="Callaghan A.V."/>
            <person name="Wawrik B."/>
            <person name="Pruitt S."/>
            <person name="Marks C."/>
            <person name="Duncan K.E."/>
            <person name="Suflita J.M."/>
        </authorList>
    </citation>
    <scope>NUCLEOTIDE SEQUENCE [LARGE SCALE GENOMIC DNA]</scope>
    <source>
        <strain evidence="2 3">SPR</strain>
    </source>
</reference>
<gene>
    <name evidence="2" type="ORF">X474_02295</name>
</gene>
<keyword evidence="1" id="KW-0472">Membrane</keyword>
<protein>
    <submittedName>
        <fullName evidence="2">Uncharacterized protein</fullName>
    </submittedName>
</protein>
<keyword evidence="1" id="KW-0812">Transmembrane</keyword>
<dbReference type="Proteomes" id="UP000032233">
    <property type="component" value="Unassembled WGS sequence"/>
</dbReference>
<comment type="caution">
    <text evidence="2">The sequence shown here is derived from an EMBL/GenBank/DDBJ whole genome shotgun (WGS) entry which is preliminary data.</text>
</comment>
<keyword evidence="3" id="KW-1185">Reference proteome</keyword>